<dbReference type="InterPro" id="IPR039010">
    <property type="entry name" value="Synaptotagmin_SMP"/>
</dbReference>
<feature type="domain" description="C2" evidence="3">
    <location>
        <begin position="86"/>
        <end position="173"/>
    </location>
</feature>
<dbReference type="GO" id="GO:0005544">
    <property type="term" value="F:calcium-dependent phospholipid binding"/>
    <property type="evidence" value="ECO:0007669"/>
    <property type="project" value="TreeGrafter"/>
</dbReference>
<keyword evidence="2" id="KW-0472">Membrane</keyword>
<protein>
    <recommendedName>
        <fullName evidence="3">C2 domain-containing protein</fullName>
    </recommendedName>
</protein>
<keyword evidence="2" id="KW-1133">Transmembrane helix</keyword>
<dbReference type="GO" id="GO:0031210">
    <property type="term" value="F:phosphatidylcholine binding"/>
    <property type="evidence" value="ECO:0007669"/>
    <property type="project" value="TreeGrafter"/>
</dbReference>
<evidence type="ECO:0000256" key="1">
    <source>
        <dbReference type="ARBA" id="ARBA00022692"/>
    </source>
</evidence>
<evidence type="ECO:0000313" key="5">
    <source>
        <dbReference type="Proteomes" id="UP000663868"/>
    </source>
</evidence>
<dbReference type="GO" id="GO:0035091">
    <property type="term" value="F:phosphatidylinositol binding"/>
    <property type="evidence" value="ECO:0007669"/>
    <property type="project" value="TreeGrafter"/>
</dbReference>
<dbReference type="PANTHER" id="PTHR45761">
    <property type="entry name" value="EXTENDED SYNAPTOTAGMIN-LIKE PROTEIN 2, ISOFORM C"/>
    <property type="match status" value="1"/>
</dbReference>
<dbReference type="InterPro" id="IPR035892">
    <property type="entry name" value="C2_domain_sf"/>
</dbReference>
<keyword evidence="1" id="KW-0812">Transmembrane</keyword>
<evidence type="ECO:0000259" key="3">
    <source>
        <dbReference type="PROSITE" id="PS50004"/>
    </source>
</evidence>
<dbReference type="InterPro" id="IPR000008">
    <property type="entry name" value="C2_dom"/>
</dbReference>
<evidence type="ECO:0000256" key="2">
    <source>
        <dbReference type="ARBA" id="ARBA00022989"/>
    </source>
</evidence>
<dbReference type="InterPro" id="IPR051634">
    <property type="entry name" value="Extended_Synaptotagmin"/>
</dbReference>
<feature type="non-terminal residue" evidence="4">
    <location>
        <position position="1"/>
    </location>
</feature>
<comment type="caution">
    <text evidence="4">The sequence shown here is derived from an EMBL/GenBank/DDBJ whole genome shotgun (WGS) entry which is preliminary data.</text>
</comment>
<dbReference type="GO" id="GO:0005789">
    <property type="term" value="C:endoplasmic reticulum membrane"/>
    <property type="evidence" value="ECO:0007669"/>
    <property type="project" value="TreeGrafter"/>
</dbReference>
<dbReference type="Pfam" id="PF17047">
    <property type="entry name" value="SMP_LBD"/>
    <property type="match status" value="1"/>
</dbReference>
<dbReference type="Pfam" id="PF00168">
    <property type="entry name" value="C2"/>
    <property type="match status" value="1"/>
</dbReference>
<dbReference type="GO" id="GO:0005509">
    <property type="term" value="F:calcium ion binding"/>
    <property type="evidence" value="ECO:0007669"/>
    <property type="project" value="TreeGrafter"/>
</dbReference>
<dbReference type="AlphaFoldDB" id="A0A820M2Z6"/>
<evidence type="ECO:0000313" key="4">
    <source>
        <dbReference type="EMBL" id="CAF4366933.1"/>
    </source>
</evidence>
<dbReference type="PROSITE" id="PS50004">
    <property type="entry name" value="C2"/>
    <property type="match status" value="1"/>
</dbReference>
<organism evidence="4 5">
    <name type="scientific">Adineta steineri</name>
    <dbReference type="NCBI Taxonomy" id="433720"/>
    <lineage>
        <taxon>Eukaryota</taxon>
        <taxon>Metazoa</taxon>
        <taxon>Spiralia</taxon>
        <taxon>Gnathifera</taxon>
        <taxon>Rotifera</taxon>
        <taxon>Eurotatoria</taxon>
        <taxon>Bdelloidea</taxon>
        <taxon>Adinetida</taxon>
        <taxon>Adinetidae</taxon>
        <taxon>Adineta</taxon>
    </lineage>
</organism>
<dbReference type="EMBL" id="CAJOBB010020364">
    <property type="protein sequence ID" value="CAF4366933.1"/>
    <property type="molecule type" value="Genomic_DNA"/>
</dbReference>
<sequence>YHSLNAGIKSLYLHGELRLILKSIVSKIPFIGALEIFFLRTPTIDFDLTDIANIIEIPGLHNLLMLTLERILQTFIVTPNRLIIAFMNEIDINQLKFPKPDGILRIDIIEAKNLPKLDNSFIITKHSIDAYVTINIGQYKFKTHTQRNNNPKWYETFEVPVEESNTQKLQVIL</sequence>
<proteinExistence type="predicted"/>
<dbReference type="GO" id="GO:0008429">
    <property type="term" value="F:phosphatidylethanolamine binding"/>
    <property type="evidence" value="ECO:0007669"/>
    <property type="project" value="TreeGrafter"/>
</dbReference>
<dbReference type="SUPFAM" id="SSF49562">
    <property type="entry name" value="C2 domain (Calcium/lipid-binding domain, CaLB)"/>
    <property type="match status" value="1"/>
</dbReference>
<accession>A0A820M2Z6</accession>
<name>A0A820M2Z6_9BILA</name>
<dbReference type="Gene3D" id="2.60.40.150">
    <property type="entry name" value="C2 domain"/>
    <property type="match status" value="1"/>
</dbReference>
<dbReference type="Proteomes" id="UP000663868">
    <property type="component" value="Unassembled WGS sequence"/>
</dbReference>
<reference evidence="4" key="1">
    <citation type="submission" date="2021-02" db="EMBL/GenBank/DDBJ databases">
        <authorList>
            <person name="Nowell W R."/>
        </authorList>
    </citation>
    <scope>NUCLEOTIDE SEQUENCE</scope>
</reference>
<dbReference type="PANTHER" id="PTHR45761:SF1">
    <property type="entry name" value="EXTENDED SYNAPTOTAGMIN-LIKE PROTEIN 2, ISOFORM C"/>
    <property type="match status" value="1"/>
</dbReference>
<gene>
    <name evidence="4" type="ORF">KXQ929_LOCUS49138</name>
</gene>